<proteinExistence type="predicted"/>
<accession>A0A699XAK7</accession>
<evidence type="ECO:0000313" key="2">
    <source>
        <dbReference type="EMBL" id="GFD54998.1"/>
    </source>
</evidence>
<feature type="non-terminal residue" evidence="2">
    <location>
        <position position="96"/>
    </location>
</feature>
<organism evidence="2">
    <name type="scientific">Tanacetum cinerariifolium</name>
    <name type="common">Dalmatian daisy</name>
    <name type="synonym">Chrysanthemum cinerariifolium</name>
    <dbReference type="NCBI Taxonomy" id="118510"/>
    <lineage>
        <taxon>Eukaryota</taxon>
        <taxon>Viridiplantae</taxon>
        <taxon>Streptophyta</taxon>
        <taxon>Embryophyta</taxon>
        <taxon>Tracheophyta</taxon>
        <taxon>Spermatophyta</taxon>
        <taxon>Magnoliopsida</taxon>
        <taxon>eudicotyledons</taxon>
        <taxon>Gunneridae</taxon>
        <taxon>Pentapetalae</taxon>
        <taxon>asterids</taxon>
        <taxon>campanulids</taxon>
        <taxon>Asterales</taxon>
        <taxon>Asteraceae</taxon>
        <taxon>Asteroideae</taxon>
        <taxon>Anthemideae</taxon>
        <taxon>Anthemidinae</taxon>
        <taxon>Tanacetum</taxon>
    </lineage>
</organism>
<feature type="compositionally biased region" description="Pro residues" evidence="1">
    <location>
        <begin position="1"/>
        <end position="17"/>
    </location>
</feature>
<dbReference type="EMBL" id="BKCJ011812796">
    <property type="protein sequence ID" value="GFD54998.1"/>
    <property type="molecule type" value="Genomic_DNA"/>
</dbReference>
<reference evidence="2" key="1">
    <citation type="journal article" date="2019" name="Sci. Rep.">
        <title>Draft genome of Tanacetum cinerariifolium, the natural source of mosquito coil.</title>
        <authorList>
            <person name="Yamashiro T."/>
            <person name="Shiraishi A."/>
            <person name="Satake H."/>
            <person name="Nakayama K."/>
        </authorList>
    </citation>
    <scope>NUCLEOTIDE SEQUENCE</scope>
</reference>
<gene>
    <name evidence="2" type="ORF">Tci_926967</name>
</gene>
<sequence>PPPTSPSILPIPLPTASPPLQLLSSDHRADRPEVTLPPRKRLSIVHCPRYKTRESSVTVAARSIEGRKADYGFVDSVEAEIRRWRAGDIRYGIKET</sequence>
<dbReference type="AlphaFoldDB" id="A0A699XAK7"/>
<comment type="caution">
    <text evidence="2">The sequence shown here is derived from an EMBL/GenBank/DDBJ whole genome shotgun (WGS) entry which is preliminary data.</text>
</comment>
<feature type="non-terminal residue" evidence="2">
    <location>
        <position position="1"/>
    </location>
</feature>
<protein>
    <submittedName>
        <fullName evidence="2">Uncharacterized protein</fullName>
    </submittedName>
</protein>
<name>A0A699XAK7_TANCI</name>
<evidence type="ECO:0000256" key="1">
    <source>
        <dbReference type="SAM" id="MobiDB-lite"/>
    </source>
</evidence>
<feature type="region of interest" description="Disordered" evidence="1">
    <location>
        <begin position="1"/>
        <end position="33"/>
    </location>
</feature>